<feature type="transmembrane region" description="Helical" evidence="1">
    <location>
        <begin position="457"/>
        <end position="483"/>
    </location>
</feature>
<feature type="transmembrane region" description="Helical" evidence="1">
    <location>
        <begin position="381"/>
        <end position="402"/>
    </location>
</feature>
<sequence length="531" mass="53398">MVARLISLKLVLLRNSLHRSAWQLVGVALAALYGLGLLVAAVSGLIGLRAFPVDLAEAVLVTAGSGLVLGWALIPLVAGGLDLTLDPARFAPFPLRLRDLLVGQAAAGLIGVPGACTATALAASVVTWSRGPVPAAVAAICALLALTLCVGASRLVASAASDLASTRRFRDAAVVAGLAALMLAGPALAVSAGRLEGGGAEALRAALDVLGWTPLGAPFSAPAAAARGSLAESGAKTVIAAAAVAAVWWGWCRALSRALVAPRSSGSRARSRRRGIGPFAWMPPTPAGAVAARALVYWTRDPRYGAGLVVVPLLPVALYAVTAVGGGGDSSVLEGPFAFVGPVCAFLIAWQTASDVSYDSTAFALHLAAGVSGAADRFGRFLALALWGLPGTLLLTALPFALAGEWFLFPAVLGVSLGLFLTASGLGSVLSAMYTAAVPLPGESPFKKPPGRTAQTLLVQFGGMAVLAVLVMPELALAVLAALMGERSLAWAALGTGAGLGALLLAAGIVGGGRIMDRKGPELYASLARSR</sequence>
<keyword evidence="1" id="KW-1133">Transmembrane helix</keyword>
<organism evidence="2 3">
    <name type="scientific">Sinomonas halotolerans</name>
    <dbReference type="NCBI Taxonomy" id="1644133"/>
    <lineage>
        <taxon>Bacteria</taxon>
        <taxon>Bacillati</taxon>
        <taxon>Actinomycetota</taxon>
        <taxon>Actinomycetes</taxon>
        <taxon>Micrococcales</taxon>
        <taxon>Micrococcaceae</taxon>
        <taxon>Sinomonas</taxon>
    </lineage>
</organism>
<feature type="transmembrane region" description="Helical" evidence="1">
    <location>
        <begin position="332"/>
        <end position="350"/>
    </location>
</feature>
<feature type="transmembrane region" description="Helical" evidence="1">
    <location>
        <begin position="237"/>
        <end position="255"/>
    </location>
</feature>
<comment type="caution">
    <text evidence="2">The sequence shown here is derived from an EMBL/GenBank/DDBJ whole genome shotgun (WGS) entry which is preliminary data.</text>
</comment>
<name>A0ABU9WWR3_9MICC</name>
<reference evidence="2 3" key="1">
    <citation type="submission" date="2024-05" db="EMBL/GenBank/DDBJ databases">
        <title>Sinomonas sp. nov., isolated from a waste landfill.</title>
        <authorList>
            <person name="Zhao Y."/>
        </authorList>
    </citation>
    <scope>NUCLEOTIDE SEQUENCE [LARGE SCALE GENOMIC DNA]</scope>
    <source>
        <strain evidence="2 3">CCTCC AB2014300</strain>
    </source>
</reference>
<feature type="transmembrane region" description="Helical" evidence="1">
    <location>
        <begin position="408"/>
        <end position="436"/>
    </location>
</feature>
<evidence type="ECO:0000256" key="1">
    <source>
        <dbReference type="SAM" id="Phobius"/>
    </source>
</evidence>
<keyword evidence="1" id="KW-0812">Transmembrane</keyword>
<feature type="transmembrane region" description="Helical" evidence="1">
    <location>
        <begin position="58"/>
        <end position="79"/>
    </location>
</feature>
<proteinExistence type="predicted"/>
<dbReference type="Proteomes" id="UP001422074">
    <property type="component" value="Unassembled WGS sequence"/>
</dbReference>
<feature type="transmembrane region" description="Helical" evidence="1">
    <location>
        <begin position="304"/>
        <end position="325"/>
    </location>
</feature>
<dbReference type="RefSeq" id="WP_345883141.1">
    <property type="nucleotide sequence ID" value="NZ_JBDFRB010000002.1"/>
</dbReference>
<evidence type="ECO:0000313" key="3">
    <source>
        <dbReference type="Proteomes" id="UP001422074"/>
    </source>
</evidence>
<gene>
    <name evidence="2" type="ORF">ABCQ75_03585</name>
</gene>
<dbReference type="EMBL" id="JBDFRB010000002">
    <property type="protein sequence ID" value="MEN2743622.1"/>
    <property type="molecule type" value="Genomic_DNA"/>
</dbReference>
<keyword evidence="3" id="KW-1185">Reference proteome</keyword>
<feature type="transmembrane region" description="Helical" evidence="1">
    <location>
        <begin position="489"/>
        <end position="510"/>
    </location>
</feature>
<feature type="transmembrane region" description="Helical" evidence="1">
    <location>
        <begin position="169"/>
        <end position="189"/>
    </location>
</feature>
<protein>
    <submittedName>
        <fullName evidence="2">Transporter</fullName>
    </submittedName>
</protein>
<feature type="transmembrane region" description="Helical" evidence="1">
    <location>
        <begin position="276"/>
        <end position="298"/>
    </location>
</feature>
<feature type="transmembrane region" description="Helical" evidence="1">
    <location>
        <begin position="100"/>
        <end position="123"/>
    </location>
</feature>
<accession>A0ABU9WWR3</accession>
<evidence type="ECO:0000313" key="2">
    <source>
        <dbReference type="EMBL" id="MEN2743622.1"/>
    </source>
</evidence>
<keyword evidence="1" id="KW-0472">Membrane</keyword>
<feature type="transmembrane region" description="Helical" evidence="1">
    <location>
        <begin position="135"/>
        <end position="157"/>
    </location>
</feature>
<feature type="transmembrane region" description="Helical" evidence="1">
    <location>
        <begin position="21"/>
        <end position="46"/>
    </location>
</feature>